<organism evidence="3 4">
    <name type="scientific">Perkinsus olseni</name>
    <name type="common">Perkinsus atlanticus</name>
    <dbReference type="NCBI Taxonomy" id="32597"/>
    <lineage>
        <taxon>Eukaryota</taxon>
        <taxon>Sar</taxon>
        <taxon>Alveolata</taxon>
        <taxon>Perkinsozoa</taxon>
        <taxon>Perkinsea</taxon>
        <taxon>Perkinsida</taxon>
        <taxon>Perkinsidae</taxon>
        <taxon>Perkinsus</taxon>
    </lineage>
</organism>
<sequence length="1692" mass="185438">MLLLILQLLGYRCGSAQSSHLSSASAGLKVITDWANSDSVLTLDEVAITLYTMRHISRSLLSKGEEATPLFWAWLRDFEDQAESIINAKDELFTLDVLTRQFRDDIKIFVEDFGETFLGPFSIPEGDRGDADDAKLALPCYVDAPGVDVSECPAGVFFGRVEDAVAMQDRVESDYDIGIVVEGEEDIHRAQSSGVSPKWVLAPSKWLVEEAENAFKGALLFQGKVAMGVAANPEASGFVVASEGDVRLHGYRRLEECAQEKGYMILRDPRNKAQPTAKLSSVNCDIPTVDPEAMKGPSDIHPDYYTRAQLKLASGRLSGIAPEHTSPEALERLHEDLLKNDYAVYTPDAYTAEAFQEILSEAERLWRVGENNQTSGMEVNCDLDGTDRMGGFVGYESSLYSLIFGSNFRLWTSLVTKTGPLWAADFPIELREYGRKSEGESNDFNSASAGLKAMAAWADSDEELTVGEVAITLYTMRHISRSFLSKGEEATPLFWAWLRDFEDQAESIINARDELFTLNVLTRQFRDDIKIFLDDFGESPLGPFLDDASSNQPLTDDPQALPCYVDSPQVDIADCSTGVIFARADDFVTLRDQLRERVDIGVVVKAKKELEKVQSSGVSPKWVLASSKRLVEDAKRIFEGALVSQGKVAIGVAAASHGAGFVLASRGDIGLYGYNRLRECGQEKGYMILRDPRNKAQPTAKLGSVNCDIPTVDPEAMKGPSDIHPDYYTRAQLKLASGRLSGIAPEHTSPEALERLHEDLLKNDYAVYTPDAYTAEAFQEILSEAERLWRVGENKTSGMEANCNLDGTHRMGGAPAFGRYVGYKSELYRMIFGSNFRLWASLVTKAGALWGADFPMELREYGRRSGGMPCHSDLQMYKTMELDWEVVVTVSNSPESKCEFTWTAKNGEKRSVRTTANSVTLVRPNSAVHCVTSTAGGRREMLKMILTGDYRKDKGFWYYTGNQCGKKNNNRRLMRERSEEMTRAYDSGDAEELGVAQFCPMEAPRDIPAVKLGVEALARFPIGFADPALRWQLASIAWPVIVSEVVWLFAQGTVEATDAARGLTKALVDTVDVTLRSDAVQFARVGSIADIKDHTGDSRLWHRFYQDPAYKCPVRATQRAFDLFQAFVSSSSQISLTTQIGFPARVQLIDTTGLIPHSLASSQASVEQAEMYAWQNQMTKSEAELAYQVPASNFVYTVDAYSPPEAYGSLFETTGSSHSTGKRSRESSEERNVTSWSSKNIVQCSSLPLLSDTLPHRVATSAKFAAMKQVRVAVSDRKPPQVCTLSVSTSSGSPSLSTGVTAMTCSNDASVIGAACEAGNKVLLWNLDAQSQLPSTPGQPPSSEVAAQALVSQDLRFVSSVYKHLYYDNSTPSSGSGGHTSRVSVPVGGGVSAIDLAPDCPLLAVGTRRGQLSLWSVEKLCKIVAYSGYGSTNPLWTLKWNPLSYYLCTTAPSANLSGVDCRLWRTDVPVCLRVLVEDTHGKRLSCGFNQMCWHPSGQMVAVAQGEVIQLWDVAAPRCARKLFLPPGAGLVLSMEFSHGGEQLAAGTSGGELRWCLLLALDGFSVGICERRDSGFATIRQGLRCKYIYCDVKTCLTWSWPVAGMPHGLDGMPVPPQYGFEQLVSADNTGRLSLWDRVHLDKPCTLTLPPPSPLELGFDASAAAAHKGVNFSPHILRFTPSNFLAMAGVSTFQ</sequence>
<reference evidence="3 4" key="1">
    <citation type="submission" date="2020-04" db="EMBL/GenBank/DDBJ databases">
        <title>Perkinsus olseni comparative genomics.</title>
        <authorList>
            <person name="Bogema D.R."/>
        </authorList>
    </citation>
    <scope>NUCLEOTIDE SEQUENCE [LARGE SCALE GENOMIC DNA]</scope>
    <source>
        <strain evidence="3 4">ATCC PRA-207</strain>
    </source>
</reference>
<dbReference type="EMBL" id="JABANO010010593">
    <property type="protein sequence ID" value="KAF4744877.1"/>
    <property type="molecule type" value="Genomic_DNA"/>
</dbReference>
<dbReference type="Proteomes" id="UP000553632">
    <property type="component" value="Unassembled WGS sequence"/>
</dbReference>
<protein>
    <submittedName>
        <fullName evidence="3">Uncharacterized protein</fullName>
    </submittedName>
</protein>
<dbReference type="InterPro" id="IPR036322">
    <property type="entry name" value="WD40_repeat_dom_sf"/>
</dbReference>
<dbReference type="SMART" id="SM00320">
    <property type="entry name" value="WD40"/>
    <property type="match status" value="4"/>
</dbReference>
<evidence type="ECO:0000256" key="2">
    <source>
        <dbReference type="SAM" id="SignalP"/>
    </source>
</evidence>
<dbReference type="GO" id="GO:0006367">
    <property type="term" value="P:transcription initiation at RNA polymerase II promoter"/>
    <property type="evidence" value="ECO:0007669"/>
    <property type="project" value="TreeGrafter"/>
</dbReference>
<dbReference type="SUPFAM" id="SSF50978">
    <property type="entry name" value="WD40 repeat-like"/>
    <property type="match status" value="1"/>
</dbReference>
<dbReference type="Gene3D" id="2.130.10.10">
    <property type="entry name" value="YVTN repeat-like/Quinoprotein amine dehydrogenase"/>
    <property type="match status" value="1"/>
</dbReference>
<feature type="signal peptide" evidence="2">
    <location>
        <begin position="1"/>
        <end position="16"/>
    </location>
</feature>
<dbReference type="GO" id="GO:0005669">
    <property type="term" value="C:transcription factor TFIID complex"/>
    <property type="evidence" value="ECO:0007669"/>
    <property type="project" value="TreeGrafter"/>
</dbReference>
<accession>A0A7J6TJ54</accession>
<name>A0A7J6TJ54_PEROL</name>
<evidence type="ECO:0000256" key="1">
    <source>
        <dbReference type="SAM" id="MobiDB-lite"/>
    </source>
</evidence>
<dbReference type="InterPro" id="IPR015943">
    <property type="entry name" value="WD40/YVTN_repeat-like_dom_sf"/>
</dbReference>
<dbReference type="PANTHER" id="PTHR19879">
    <property type="entry name" value="TRANSCRIPTION INITIATION FACTOR TFIID"/>
    <property type="match status" value="1"/>
</dbReference>
<proteinExistence type="predicted"/>
<feature type="compositionally biased region" description="Basic and acidic residues" evidence="1">
    <location>
        <begin position="1223"/>
        <end position="1232"/>
    </location>
</feature>
<feature type="region of interest" description="Disordered" evidence="1">
    <location>
        <begin position="1212"/>
        <end position="1234"/>
    </location>
</feature>
<gene>
    <name evidence="3" type="ORF">FOZ63_029943</name>
</gene>
<evidence type="ECO:0000313" key="3">
    <source>
        <dbReference type="EMBL" id="KAF4744877.1"/>
    </source>
</evidence>
<dbReference type="InterPro" id="IPR001680">
    <property type="entry name" value="WD40_rpt"/>
</dbReference>
<feature type="chain" id="PRO_5029786302" evidence="2">
    <location>
        <begin position="17"/>
        <end position="1692"/>
    </location>
</feature>
<dbReference type="PANTHER" id="PTHR19879:SF1">
    <property type="entry name" value="CANNONBALL-RELATED"/>
    <property type="match status" value="1"/>
</dbReference>
<keyword evidence="4" id="KW-1185">Reference proteome</keyword>
<evidence type="ECO:0000313" key="4">
    <source>
        <dbReference type="Proteomes" id="UP000553632"/>
    </source>
</evidence>
<dbReference type="GO" id="GO:0016251">
    <property type="term" value="F:RNA polymerase II general transcription initiation factor activity"/>
    <property type="evidence" value="ECO:0007669"/>
    <property type="project" value="TreeGrafter"/>
</dbReference>
<keyword evidence="2" id="KW-0732">Signal</keyword>
<comment type="caution">
    <text evidence="3">The sequence shown here is derived from an EMBL/GenBank/DDBJ whole genome shotgun (WGS) entry which is preliminary data.</text>
</comment>